<keyword evidence="8" id="KW-1185">Reference proteome</keyword>
<dbReference type="GO" id="GO:0003677">
    <property type="term" value="F:DNA binding"/>
    <property type="evidence" value="ECO:0007669"/>
    <property type="project" value="UniProtKB-KW"/>
</dbReference>
<comment type="subcellular location">
    <subcellularLocation>
        <location evidence="1">Cytoplasm</location>
        <location evidence="1">Nucleoid</location>
    </subcellularLocation>
</comment>
<sequence length="101" mass="10780">MTSYKELSAKIAALMQQAEAQRKAEIAGVVQQIRAQMLEYNLTVDDLGMGSGRKSAAKGSTVAPKYRHPVSGATWSGRGKMPKWLAAEVAAGKDKGVFIIA</sequence>
<feature type="domain" description="DNA-binding protein H-NS-like C-terminal" evidence="6">
    <location>
        <begin position="56"/>
        <end position="100"/>
    </location>
</feature>
<organism evidence="7 8">
    <name type="scientific">Thiomonas delicata</name>
    <name type="common">Thiomonas cuprina</name>
    <dbReference type="NCBI Taxonomy" id="364030"/>
    <lineage>
        <taxon>Bacteria</taxon>
        <taxon>Pseudomonadati</taxon>
        <taxon>Pseudomonadota</taxon>
        <taxon>Betaproteobacteria</taxon>
        <taxon>Burkholderiales</taxon>
        <taxon>Thiomonas</taxon>
    </lineage>
</organism>
<evidence type="ECO:0000313" key="7">
    <source>
        <dbReference type="EMBL" id="SBP87148.1"/>
    </source>
</evidence>
<evidence type="ECO:0000259" key="6">
    <source>
        <dbReference type="SMART" id="SM00528"/>
    </source>
</evidence>
<dbReference type="EMBL" id="FLMQ01000045">
    <property type="protein sequence ID" value="SBP87148.1"/>
    <property type="molecule type" value="Genomic_DNA"/>
</dbReference>
<dbReference type="SUPFAM" id="SSF81273">
    <property type="entry name" value="H-NS histone-like proteins"/>
    <property type="match status" value="1"/>
</dbReference>
<name>A0A238D1J4_THIDL</name>
<dbReference type="GO" id="GO:0009295">
    <property type="term" value="C:nucleoid"/>
    <property type="evidence" value="ECO:0007669"/>
    <property type="project" value="UniProtKB-SubCell"/>
</dbReference>
<comment type="similarity">
    <text evidence="2">Belongs to the histone-like protein H-NS family.</text>
</comment>
<protein>
    <submittedName>
        <fullName evidence="7">Putative Histone-like nucleoid-structuring protein H-NS</fullName>
    </submittedName>
</protein>
<evidence type="ECO:0000256" key="1">
    <source>
        <dbReference type="ARBA" id="ARBA00004453"/>
    </source>
</evidence>
<gene>
    <name evidence="7" type="ORF">THIARS_50396</name>
</gene>
<evidence type="ECO:0000313" key="8">
    <source>
        <dbReference type="Proteomes" id="UP000214566"/>
    </source>
</evidence>
<dbReference type="AlphaFoldDB" id="A0A238D1J4"/>
<evidence type="ECO:0000256" key="5">
    <source>
        <dbReference type="SAM" id="MobiDB-lite"/>
    </source>
</evidence>
<reference evidence="7 8" key="1">
    <citation type="submission" date="2016-06" db="EMBL/GenBank/DDBJ databases">
        <authorList>
            <person name="Kjaerup R.B."/>
            <person name="Dalgaard T.S."/>
            <person name="Juul-Madsen H.R."/>
        </authorList>
    </citation>
    <scope>NUCLEOTIDE SEQUENCE [LARGE SCALE GENOMIC DNA]</scope>
    <source>
        <strain evidence="7 8">DSM 16361</strain>
    </source>
</reference>
<dbReference type="PANTHER" id="PTHR38097">
    <property type="match status" value="1"/>
</dbReference>
<dbReference type="PANTHER" id="PTHR38097:SF2">
    <property type="entry name" value="DNA-BINDING PROTEIN STPA"/>
    <property type="match status" value="1"/>
</dbReference>
<evidence type="ECO:0000256" key="2">
    <source>
        <dbReference type="ARBA" id="ARBA00010610"/>
    </source>
</evidence>
<keyword evidence="3" id="KW-0963">Cytoplasm</keyword>
<feature type="region of interest" description="Disordered" evidence="5">
    <location>
        <begin position="53"/>
        <end position="74"/>
    </location>
</feature>
<dbReference type="RefSeq" id="WP_094159517.1">
    <property type="nucleotide sequence ID" value="NZ_LT592170.1"/>
</dbReference>
<dbReference type="Pfam" id="PF00816">
    <property type="entry name" value="Histone_HNS"/>
    <property type="match status" value="1"/>
</dbReference>
<dbReference type="Gene3D" id="4.10.430.30">
    <property type="match status" value="1"/>
</dbReference>
<proteinExistence type="inferred from homology"/>
<dbReference type="SMART" id="SM00528">
    <property type="entry name" value="HNS"/>
    <property type="match status" value="1"/>
</dbReference>
<evidence type="ECO:0000256" key="4">
    <source>
        <dbReference type="ARBA" id="ARBA00023125"/>
    </source>
</evidence>
<accession>A0A238D1J4</accession>
<dbReference type="OrthoDB" id="5297879at2"/>
<dbReference type="Proteomes" id="UP000214566">
    <property type="component" value="Unassembled WGS sequence"/>
</dbReference>
<keyword evidence="4" id="KW-0238">DNA-binding</keyword>
<evidence type="ECO:0000256" key="3">
    <source>
        <dbReference type="ARBA" id="ARBA00022490"/>
    </source>
</evidence>
<dbReference type="InterPro" id="IPR027444">
    <property type="entry name" value="H-NS_C_dom"/>
</dbReference>